<evidence type="ECO:0000313" key="2">
    <source>
        <dbReference type="Proteomes" id="UP001234297"/>
    </source>
</evidence>
<evidence type="ECO:0000313" key="1">
    <source>
        <dbReference type="EMBL" id="KAJ8639695.1"/>
    </source>
</evidence>
<sequence length="680" mass="75579">MPRRKNICRAVKAELTKAAQSAFTVYYGLGGKLALGSHFSNLSHYFVFDRIARSRRTFKASRSHFRQEHCSRERVLACFSASIFVPIFDFFVSGSEVSGSLMSGGGRAPASSRSAQPILQPLKRHLPFSTGKPPFVEPEDYHRFSSAGGGGGSGEICRLASADDGSEALVMKSPLKRKSDPEDYEGKGGRNNSRSKISKYSKSGPQTPVSNAGSPSGTPVGTCRYDNSLGLLTKKFINLIKHAEDGILDLNKAAGTLEVQKRRIYDITNVLEGIGLIEKKLKNRIRWKGLDVSRPGEIDSDATILQAEVENLSMKEQRLDDQIREMQERLRDMSEDENNKRWLYVTEEDIKALPCFQNETLIAIKAPHGTTLEVPDPDEAVDYPQRRYRIVLRSTMGPIDVYLVSQFEEKFEEMSGVEAPPSLPPASNSRSAETSAVAIVAESRGKEMELESHHDAHRMCSDPSASQDFIGGIMKIVPSDLDTEADYWLLSDAEVSITDMWKTDPVVEWDGVDRFNSEFMMGGDVATPRPQTPPSGAVGQGNSDGRVPAICFNNRRRLRDRCRSCAAFAASPEERRGPKPLVLTPEKRKAKNLFAPTAETEVQQTPNGEQHTPDFCAHRRSLRRRRCVSPEKDEAAACAVVPWPKEENRWSGSGTEPEREEEDNPDFWAWFQVGSRSGQA</sequence>
<keyword evidence="2" id="KW-1185">Reference proteome</keyword>
<organism evidence="1 2">
    <name type="scientific">Persea americana</name>
    <name type="common">Avocado</name>
    <dbReference type="NCBI Taxonomy" id="3435"/>
    <lineage>
        <taxon>Eukaryota</taxon>
        <taxon>Viridiplantae</taxon>
        <taxon>Streptophyta</taxon>
        <taxon>Embryophyta</taxon>
        <taxon>Tracheophyta</taxon>
        <taxon>Spermatophyta</taxon>
        <taxon>Magnoliopsida</taxon>
        <taxon>Magnoliidae</taxon>
        <taxon>Laurales</taxon>
        <taxon>Lauraceae</taxon>
        <taxon>Persea</taxon>
    </lineage>
</organism>
<proteinExistence type="predicted"/>
<name>A0ACC2M231_PERAE</name>
<protein>
    <submittedName>
        <fullName evidence="1">Uncharacterized protein</fullName>
    </submittedName>
</protein>
<comment type="caution">
    <text evidence="1">The sequence shown here is derived from an EMBL/GenBank/DDBJ whole genome shotgun (WGS) entry which is preliminary data.</text>
</comment>
<gene>
    <name evidence="1" type="ORF">MRB53_016389</name>
</gene>
<reference evidence="1 2" key="1">
    <citation type="journal article" date="2022" name="Hortic Res">
        <title>A haplotype resolved chromosomal level avocado genome allows analysis of novel avocado genes.</title>
        <authorList>
            <person name="Nath O."/>
            <person name="Fletcher S.J."/>
            <person name="Hayward A."/>
            <person name="Shaw L.M."/>
            <person name="Masouleh A.K."/>
            <person name="Furtado A."/>
            <person name="Henry R.J."/>
            <person name="Mitter N."/>
        </authorList>
    </citation>
    <scope>NUCLEOTIDE SEQUENCE [LARGE SCALE GENOMIC DNA]</scope>
    <source>
        <strain evidence="2">cv. Hass</strain>
    </source>
</reference>
<dbReference type="Proteomes" id="UP001234297">
    <property type="component" value="Chromosome 5"/>
</dbReference>
<accession>A0ACC2M231</accession>
<dbReference type="EMBL" id="CM056813">
    <property type="protein sequence ID" value="KAJ8639695.1"/>
    <property type="molecule type" value="Genomic_DNA"/>
</dbReference>